<dbReference type="AlphaFoldDB" id="A0A317Z4P5"/>
<dbReference type="Proteomes" id="UP000246351">
    <property type="component" value="Unassembled WGS sequence"/>
</dbReference>
<feature type="non-terminal residue" evidence="1">
    <location>
        <position position="1"/>
    </location>
</feature>
<sequence>LIGNKASVNQQLDAFLQKHGWIDEIMAISYIYDTDLQHRSYRYFKALIDERNQKQ</sequence>
<comment type="caution">
    <text evidence="1">The sequence shown here is derived from an EMBL/GenBank/DDBJ whole genome shotgun (WGS) entry which is preliminary data.</text>
</comment>
<evidence type="ECO:0000313" key="2">
    <source>
        <dbReference type="Proteomes" id="UP000246351"/>
    </source>
</evidence>
<evidence type="ECO:0000313" key="1">
    <source>
        <dbReference type="EMBL" id="PWZ94824.1"/>
    </source>
</evidence>
<protein>
    <submittedName>
        <fullName evidence="1">LLM class flavin-dependent oxidoreductase</fullName>
    </submittedName>
</protein>
<gene>
    <name evidence="1" type="ORF">DD924_16655</name>
</gene>
<organism evidence="1 2">
    <name type="scientific">Staphylococcus pseudintermedius</name>
    <dbReference type="NCBI Taxonomy" id="283734"/>
    <lineage>
        <taxon>Bacteria</taxon>
        <taxon>Bacillati</taxon>
        <taxon>Bacillota</taxon>
        <taxon>Bacilli</taxon>
        <taxon>Bacillales</taxon>
        <taxon>Staphylococcaceae</taxon>
        <taxon>Staphylococcus</taxon>
        <taxon>Staphylococcus intermedius group</taxon>
    </lineage>
</organism>
<reference evidence="1 2" key="1">
    <citation type="journal article" date="2018" name="Vet. Microbiol.">
        <title>Clonal diversity and geographic distribution of methicillin-resistant Staphylococcus pseudintermedius from Australian animals: Discovery of novel sequence types.</title>
        <authorList>
            <person name="Worthing K.A."/>
            <person name="Abraham S."/>
            <person name="Coombs G.W."/>
            <person name="Pang S."/>
            <person name="Saputra S."/>
            <person name="Jordan D."/>
            <person name="Trott D.J."/>
            <person name="Norris J.M."/>
        </authorList>
    </citation>
    <scope>NUCLEOTIDE SEQUENCE [LARGE SCALE GENOMIC DNA]</scope>
    <source>
        <strain evidence="1 2">ST71 3</strain>
    </source>
</reference>
<accession>A0A317Z4P5</accession>
<name>A0A317Z4P5_STAPS</name>
<dbReference type="EMBL" id="QEIV01001898">
    <property type="protein sequence ID" value="PWZ94824.1"/>
    <property type="molecule type" value="Genomic_DNA"/>
</dbReference>
<proteinExistence type="predicted"/>